<dbReference type="Pfam" id="PF11871">
    <property type="entry name" value="DUF3391"/>
    <property type="match status" value="1"/>
</dbReference>
<organism evidence="2 3">
    <name type="scientific">Sphaerotilus mobilis</name>
    <dbReference type="NCBI Taxonomy" id="47994"/>
    <lineage>
        <taxon>Bacteria</taxon>
        <taxon>Pseudomonadati</taxon>
        <taxon>Pseudomonadota</taxon>
        <taxon>Betaproteobacteria</taxon>
        <taxon>Burkholderiales</taxon>
        <taxon>Sphaerotilaceae</taxon>
        <taxon>Sphaerotilus</taxon>
    </lineage>
</organism>
<dbReference type="CDD" id="cd00077">
    <property type="entry name" value="HDc"/>
    <property type="match status" value="1"/>
</dbReference>
<dbReference type="PANTHER" id="PTHR43155:SF2">
    <property type="entry name" value="CYCLIC DI-GMP PHOSPHODIESTERASE PA4108"/>
    <property type="match status" value="1"/>
</dbReference>
<accession>A0A4Q7LUA5</accession>
<evidence type="ECO:0000313" key="3">
    <source>
        <dbReference type="Proteomes" id="UP000293433"/>
    </source>
</evidence>
<dbReference type="SMART" id="SM00471">
    <property type="entry name" value="HDc"/>
    <property type="match status" value="1"/>
</dbReference>
<dbReference type="AlphaFoldDB" id="A0A4Q7LUA5"/>
<dbReference type="InterPro" id="IPR037522">
    <property type="entry name" value="HD_GYP_dom"/>
</dbReference>
<dbReference type="InterPro" id="IPR003607">
    <property type="entry name" value="HD/PDEase_dom"/>
</dbReference>
<reference evidence="2 3" key="1">
    <citation type="submission" date="2019-02" db="EMBL/GenBank/DDBJ databases">
        <title>Genomic Encyclopedia of Type Strains, Phase IV (KMG-IV): sequencing the most valuable type-strain genomes for metagenomic binning, comparative biology and taxonomic classification.</title>
        <authorList>
            <person name="Goeker M."/>
        </authorList>
    </citation>
    <scope>NUCLEOTIDE SEQUENCE [LARGE SCALE GENOMIC DNA]</scope>
    <source>
        <strain evidence="2 3">DSM 10617</strain>
    </source>
</reference>
<dbReference type="RefSeq" id="WP_130480536.1">
    <property type="nucleotide sequence ID" value="NZ_SGWV01000007.1"/>
</dbReference>
<dbReference type="EMBL" id="SGWV01000007">
    <property type="protein sequence ID" value="RZS58384.1"/>
    <property type="molecule type" value="Genomic_DNA"/>
</dbReference>
<gene>
    <name evidence="2" type="ORF">EV685_0676</name>
</gene>
<dbReference type="OrthoDB" id="9764808at2"/>
<dbReference type="PANTHER" id="PTHR43155">
    <property type="entry name" value="CYCLIC DI-GMP PHOSPHODIESTERASE PA4108-RELATED"/>
    <property type="match status" value="1"/>
</dbReference>
<proteinExistence type="predicted"/>
<sequence>MLKRISVDQLRLGMFLHELCGSWMDHPFWRKKFLLQDPEDLRRVRECGIGEVWIDISRGHDVEGGLTEDEVAVQVERELEEVAEAPTRLPPTAPRPAVAATESLTPCRAADEYGRAARIVDLAKQQVESLYADARMGRVLQVDGCMPLVDDIIGSVTRNHAALTSLVRLKTQDEYTYLHSVAVCTLMVALARTLKLSDDEVRVAGLAGLLHDMGKARIPLAILNKNGRLSDDEFRIMKMHPVWGHEMLVAAGSAPAMALDVCLHHHEKVDGAGYPKGLKANQISLHARMGAVCDVYDAVTSVRPYKGAWDPGEAVRQMAQWKGHFDPAIFQAFVKTVGIYPIGTVVKLESGRIGVVLEANEASLLMPRVKVFFSSKSDLPITPETIDLARGTDRITGVEPAERWKAEMLADLWLDGALPRR</sequence>
<protein>
    <submittedName>
        <fullName evidence="2">HD-GYP domain-containing protein (C-di-GMP phosphodiesterase class II)</fullName>
    </submittedName>
</protein>
<evidence type="ECO:0000313" key="2">
    <source>
        <dbReference type="EMBL" id="RZS58384.1"/>
    </source>
</evidence>
<dbReference type="SUPFAM" id="SSF109604">
    <property type="entry name" value="HD-domain/PDEase-like"/>
    <property type="match status" value="1"/>
</dbReference>
<evidence type="ECO:0000259" key="1">
    <source>
        <dbReference type="PROSITE" id="PS51832"/>
    </source>
</evidence>
<comment type="caution">
    <text evidence="2">The sequence shown here is derived from an EMBL/GenBank/DDBJ whole genome shotgun (WGS) entry which is preliminary data.</text>
</comment>
<dbReference type="Pfam" id="PF13487">
    <property type="entry name" value="HD_5"/>
    <property type="match status" value="1"/>
</dbReference>
<dbReference type="GO" id="GO:0008081">
    <property type="term" value="F:phosphoric diester hydrolase activity"/>
    <property type="evidence" value="ECO:0007669"/>
    <property type="project" value="UniProtKB-ARBA"/>
</dbReference>
<keyword evidence="3" id="KW-1185">Reference proteome</keyword>
<dbReference type="InterPro" id="IPR021812">
    <property type="entry name" value="DUF3391"/>
</dbReference>
<dbReference type="Gene3D" id="1.10.3210.10">
    <property type="entry name" value="Hypothetical protein af1432"/>
    <property type="match status" value="1"/>
</dbReference>
<dbReference type="Proteomes" id="UP000293433">
    <property type="component" value="Unassembled WGS sequence"/>
</dbReference>
<dbReference type="PROSITE" id="PS51832">
    <property type="entry name" value="HD_GYP"/>
    <property type="match status" value="1"/>
</dbReference>
<name>A0A4Q7LUA5_9BURK</name>
<feature type="domain" description="HD-GYP" evidence="1">
    <location>
        <begin position="154"/>
        <end position="349"/>
    </location>
</feature>